<accession>A0A087CW97</accession>
<comment type="caution">
    <text evidence="3">The sequence shown here is derived from an EMBL/GenBank/DDBJ whole genome shotgun (WGS) entry which is preliminary data.</text>
</comment>
<dbReference type="EMBL" id="JGZL01000012">
    <property type="protein sequence ID" value="KFI87547.1"/>
    <property type="molecule type" value="Genomic_DNA"/>
</dbReference>
<dbReference type="InterPro" id="IPR017585">
    <property type="entry name" value="SAF_FlgA"/>
</dbReference>
<gene>
    <name evidence="3" type="ORF">BRUM_0688</name>
</gene>
<dbReference type="Proteomes" id="UP000029078">
    <property type="component" value="Unassembled WGS sequence"/>
</dbReference>
<dbReference type="STRING" id="78346.BRUM_0688"/>
<feature type="region of interest" description="Disordered" evidence="1">
    <location>
        <begin position="13"/>
        <end position="50"/>
    </location>
</feature>
<dbReference type="InterPro" id="IPR013974">
    <property type="entry name" value="SAF"/>
</dbReference>
<sequence>MMTFFHTLMERPRRNIGGAERARSRSTRETEPNRSRRTARKADATPSNRRRDARLHRILASVCAGLAVFAALQSVRLSFATQPVVVATQAIAKGDTIARGMVELRDIPFDESLRGAIHTIDDAVGAIAQVDIGKNNAVMASMARASPTVPQGHTSVEVRLASAADGLLPGDRVTLSGAVATGSGAPDGSGMPDAVDADGNPPATRLSTLSSDALLTTKPSKDAQGNAVAVFAMPPEEAAIVLHAQEYSAVIATVNRRP</sequence>
<evidence type="ECO:0000256" key="1">
    <source>
        <dbReference type="SAM" id="MobiDB-lite"/>
    </source>
</evidence>
<name>A0A087CW97_BIFRU</name>
<evidence type="ECO:0000259" key="2">
    <source>
        <dbReference type="SMART" id="SM00858"/>
    </source>
</evidence>
<organism evidence="3 4">
    <name type="scientific">Bifidobacterium ruminantium</name>
    <dbReference type="NCBI Taxonomy" id="78346"/>
    <lineage>
        <taxon>Bacteria</taxon>
        <taxon>Bacillati</taxon>
        <taxon>Actinomycetota</taxon>
        <taxon>Actinomycetes</taxon>
        <taxon>Bifidobacteriales</taxon>
        <taxon>Bifidobacteriaceae</taxon>
        <taxon>Bifidobacterium</taxon>
    </lineage>
</organism>
<reference evidence="3 4" key="1">
    <citation type="submission" date="2014-03" db="EMBL/GenBank/DDBJ databases">
        <title>Genomics of Bifidobacteria.</title>
        <authorList>
            <person name="Ventura M."/>
            <person name="Milani C."/>
            <person name="Lugli G.A."/>
        </authorList>
    </citation>
    <scope>NUCLEOTIDE SEQUENCE [LARGE SCALE GENOMIC DNA]</scope>
    <source>
        <strain evidence="3 4">LMG 21811</strain>
    </source>
</reference>
<dbReference type="SMART" id="SM00858">
    <property type="entry name" value="SAF"/>
    <property type="match status" value="1"/>
</dbReference>
<evidence type="ECO:0000313" key="3">
    <source>
        <dbReference type="EMBL" id="KFI87547.1"/>
    </source>
</evidence>
<evidence type="ECO:0000313" key="4">
    <source>
        <dbReference type="Proteomes" id="UP000029078"/>
    </source>
</evidence>
<proteinExistence type="predicted"/>
<dbReference type="Gene3D" id="3.90.1210.10">
    <property type="entry name" value="Antifreeze-like/N-acetylneuraminic acid synthase C-terminal domain"/>
    <property type="match status" value="1"/>
</dbReference>
<dbReference type="CDD" id="cd11614">
    <property type="entry name" value="SAF_CpaB_FlgA_like"/>
    <property type="match status" value="1"/>
</dbReference>
<protein>
    <submittedName>
        <fullName evidence="3">SAF domain protein</fullName>
    </submittedName>
</protein>
<feature type="region of interest" description="Disordered" evidence="1">
    <location>
        <begin position="180"/>
        <end position="203"/>
    </location>
</feature>
<dbReference type="eggNOG" id="COG1261">
    <property type="taxonomic scope" value="Bacteria"/>
</dbReference>
<feature type="domain" description="SAF" evidence="2">
    <location>
        <begin position="82"/>
        <end position="144"/>
    </location>
</feature>
<dbReference type="RefSeq" id="WP_026646531.1">
    <property type="nucleotide sequence ID" value="NZ_CALLHR010000144.1"/>
</dbReference>
<keyword evidence="4" id="KW-1185">Reference proteome</keyword>
<dbReference type="AlphaFoldDB" id="A0A087CW97"/>
<dbReference type="Pfam" id="PF13144">
    <property type="entry name" value="ChapFlgA"/>
    <property type="match status" value="1"/>
</dbReference>
<feature type="compositionally biased region" description="Basic and acidic residues" evidence="1">
    <location>
        <begin position="20"/>
        <end position="34"/>
    </location>
</feature>